<keyword evidence="2" id="KW-0378">Hydrolase</keyword>
<dbReference type="GO" id="GO:0008233">
    <property type="term" value="F:peptidase activity"/>
    <property type="evidence" value="ECO:0007669"/>
    <property type="project" value="UniProtKB-KW"/>
</dbReference>
<sequence length="135" mass="14472">MCDAPPVAAIFDTFTGSAKAVFIGARSSAQTLGQTQIAPEHLLMGLLARSPSDADVTGWASIDKPPGSIFVPCCPTAIRSARVTSHSPKRPRRSSPERRRRLATSVAVTSARPSCSSRSFRSRRSGRRSFSQSRA</sequence>
<comment type="caution">
    <text evidence="2">The sequence shown here is derived from an EMBL/GenBank/DDBJ whole genome shotgun (WGS) entry which is preliminary data.</text>
</comment>
<name>A0A941ECE5_9ACTN</name>
<dbReference type="GO" id="GO:0006508">
    <property type="term" value="P:proteolysis"/>
    <property type="evidence" value="ECO:0007669"/>
    <property type="project" value="UniProtKB-KW"/>
</dbReference>
<protein>
    <submittedName>
        <fullName evidence="2">Clp protease N-terminal domain-containing protein</fullName>
    </submittedName>
</protein>
<dbReference type="InterPro" id="IPR036628">
    <property type="entry name" value="Clp_N_dom_sf"/>
</dbReference>
<dbReference type="EMBL" id="JAGSOH010000071">
    <property type="protein sequence ID" value="MBR7828961.1"/>
    <property type="molecule type" value="Genomic_DNA"/>
</dbReference>
<organism evidence="2 3">
    <name type="scientific">Actinospica acidithermotolerans</name>
    <dbReference type="NCBI Taxonomy" id="2828514"/>
    <lineage>
        <taxon>Bacteria</taxon>
        <taxon>Bacillati</taxon>
        <taxon>Actinomycetota</taxon>
        <taxon>Actinomycetes</taxon>
        <taxon>Catenulisporales</taxon>
        <taxon>Actinospicaceae</taxon>
        <taxon>Actinospica</taxon>
    </lineage>
</organism>
<dbReference type="SUPFAM" id="SSF81923">
    <property type="entry name" value="Double Clp-N motif"/>
    <property type="match status" value="1"/>
</dbReference>
<proteinExistence type="predicted"/>
<feature type="compositionally biased region" description="Low complexity" evidence="1">
    <location>
        <begin position="110"/>
        <end position="119"/>
    </location>
</feature>
<accession>A0A941ECE5</accession>
<keyword evidence="2" id="KW-0645">Protease</keyword>
<evidence type="ECO:0000313" key="2">
    <source>
        <dbReference type="EMBL" id="MBR7828961.1"/>
    </source>
</evidence>
<feature type="compositionally biased region" description="Basic residues" evidence="1">
    <location>
        <begin position="87"/>
        <end position="102"/>
    </location>
</feature>
<dbReference type="Proteomes" id="UP000676325">
    <property type="component" value="Unassembled WGS sequence"/>
</dbReference>
<dbReference type="Gene3D" id="1.10.1780.10">
    <property type="entry name" value="Clp, N-terminal domain"/>
    <property type="match status" value="1"/>
</dbReference>
<dbReference type="AlphaFoldDB" id="A0A941ECE5"/>
<keyword evidence="3" id="KW-1185">Reference proteome</keyword>
<evidence type="ECO:0000313" key="3">
    <source>
        <dbReference type="Proteomes" id="UP000676325"/>
    </source>
</evidence>
<feature type="region of interest" description="Disordered" evidence="1">
    <location>
        <begin position="81"/>
        <end position="135"/>
    </location>
</feature>
<gene>
    <name evidence="2" type="ORF">KDK95_21805</name>
</gene>
<evidence type="ECO:0000256" key="1">
    <source>
        <dbReference type="SAM" id="MobiDB-lite"/>
    </source>
</evidence>
<reference evidence="2" key="1">
    <citation type="submission" date="2021-04" db="EMBL/GenBank/DDBJ databases">
        <title>Genome based classification of Actinospica acidithermotolerans sp. nov., an actinobacterium isolated from an Indonesian hot spring.</title>
        <authorList>
            <person name="Kusuma A.B."/>
            <person name="Putra K.E."/>
            <person name="Nafisah S."/>
            <person name="Loh J."/>
            <person name="Nouioui I."/>
            <person name="Goodfellow M."/>
        </authorList>
    </citation>
    <scope>NUCLEOTIDE SEQUENCE</scope>
    <source>
        <strain evidence="2">MGRD01-02</strain>
    </source>
</reference>